<dbReference type="RefSeq" id="WP_268150734.1">
    <property type="nucleotide sequence ID" value="NZ_JAPPUW010000009.1"/>
</dbReference>
<proteinExistence type="predicted"/>
<dbReference type="PANTHER" id="PTHR48079:SF6">
    <property type="entry name" value="NAD(P)-BINDING DOMAIN-CONTAINING PROTEIN-RELATED"/>
    <property type="match status" value="1"/>
</dbReference>
<dbReference type="EMBL" id="SGUG01000058">
    <property type="protein sequence ID" value="MDG0865216.1"/>
    <property type="molecule type" value="Genomic_DNA"/>
</dbReference>
<evidence type="ECO:0000259" key="1">
    <source>
        <dbReference type="Pfam" id="PF01370"/>
    </source>
</evidence>
<accession>A0A9X4LJF8</accession>
<dbReference type="InterPro" id="IPR051783">
    <property type="entry name" value="NAD(P)-dependent_oxidoreduct"/>
</dbReference>
<comment type="caution">
    <text evidence="2">The sequence shown here is derived from an EMBL/GenBank/DDBJ whole genome shotgun (WGS) entry which is preliminary data.</text>
</comment>
<dbReference type="Proteomes" id="UP001152766">
    <property type="component" value="Unassembled WGS sequence"/>
</dbReference>
<dbReference type="Gene3D" id="3.40.50.720">
    <property type="entry name" value="NAD(P)-binding Rossmann-like Domain"/>
    <property type="match status" value="1"/>
</dbReference>
<keyword evidence="3" id="KW-1185">Reference proteome</keyword>
<protein>
    <submittedName>
        <fullName evidence="2">NAD-dependent epimerase/dehydratase family protein</fullName>
    </submittedName>
</protein>
<dbReference type="PANTHER" id="PTHR48079">
    <property type="entry name" value="PROTEIN YEEZ"/>
    <property type="match status" value="1"/>
</dbReference>
<organism evidence="2 3">
    <name type="scientific">Pelomonas aquatica</name>
    <dbReference type="NCBI Taxonomy" id="431058"/>
    <lineage>
        <taxon>Bacteria</taxon>
        <taxon>Pseudomonadati</taxon>
        <taxon>Pseudomonadota</taxon>
        <taxon>Betaproteobacteria</taxon>
        <taxon>Burkholderiales</taxon>
        <taxon>Sphaerotilaceae</taxon>
        <taxon>Roseateles</taxon>
    </lineage>
</organism>
<name>A0A9X4LJF8_9BURK</name>
<sequence length="287" mass="31570">MTTPRLLIIGCGDVGLRVLQLLAGRWRVFALTSSPERATGLRAAGAVPLVGNLDEPATLARLAGLADFVLHLAPPARDGDTDARTRRLLSALARRPPAALVYASTTGVYGDCAGDFIDETRAPNPATDRARRRVDAEAGLRAFGRRHGTRVSLLRIPGIYARDREGGHPRERLLRGTPVLRREDDVFTNHIHADDLARACLLALLRGLPQRAVNVCDDSQLLMGDYFDLAADLGALPRPERIARAEAAERMGALQLSFWSESRRLSNARLKRELRLRLRYPTPREGL</sequence>
<dbReference type="SUPFAM" id="SSF51735">
    <property type="entry name" value="NAD(P)-binding Rossmann-fold domains"/>
    <property type="match status" value="1"/>
</dbReference>
<dbReference type="Pfam" id="PF01370">
    <property type="entry name" value="Epimerase"/>
    <property type="match status" value="1"/>
</dbReference>
<dbReference type="GO" id="GO:0004029">
    <property type="term" value="F:aldehyde dehydrogenase (NAD+) activity"/>
    <property type="evidence" value="ECO:0007669"/>
    <property type="project" value="TreeGrafter"/>
</dbReference>
<reference evidence="2" key="1">
    <citation type="submission" date="2019-02" db="EMBL/GenBank/DDBJ databases">
        <title>Draft genome of the type strain Pelomonas aquatica CCUG 52575T.</title>
        <authorList>
            <person name="Gomila M."/>
            <person name="Lalucat J."/>
        </authorList>
    </citation>
    <scope>NUCLEOTIDE SEQUENCE</scope>
    <source>
        <strain evidence="2">CCUG 52575</strain>
    </source>
</reference>
<feature type="domain" description="NAD-dependent epimerase/dehydratase" evidence="1">
    <location>
        <begin position="12"/>
        <end position="216"/>
    </location>
</feature>
<evidence type="ECO:0000313" key="3">
    <source>
        <dbReference type="Proteomes" id="UP001152766"/>
    </source>
</evidence>
<dbReference type="GO" id="GO:0005737">
    <property type="term" value="C:cytoplasm"/>
    <property type="evidence" value="ECO:0007669"/>
    <property type="project" value="TreeGrafter"/>
</dbReference>
<dbReference type="InterPro" id="IPR001509">
    <property type="entry name" value="Epimerase_deHydtase"/>
</dbReference>
<dbReference type="AlphaFoldDB" id="A0A9X4LJF8"/>
<dbReference type="InterPro" id="IPR036291">
    <property type="entry name" value="NAD(P)-bd_dom_sf"/>
</dbReference>
<evidence type="ECO:0000313" key="2">
    <source>
        <dbReference type="EMBL" id="MDG0865216.1"/>
    </source>
</evidence>
<gene>
    <name evidence="2" type="ORF">EXJ73_22395</name>
</gene>